<dbReference type="Proteomes" id="UP001601288">
    <property type="component" value="Unassembled WGS sequence"/>
</dbReference>
<feature type="domain" description="AbiTii" evidence="2">
    <location>
        <begin position="9"/>
        <end position="169"/>
    </location>
</feature>
<dbReference type="Pfam" id="PF18864">
    <property type="entry name" value="AbiTii"/>
    <property type="match status" value="1"/>
</dbReference>
<name>A0ABW6LA95_9ACTN</name>
<evidence type="ECO:0000259" key="2">
    <source>
        <dbReference type="Pfam" id="PF18864"/>
    </source>
</evidence>
<feature type="compositionally biased region" description="Basic and acidic residues" evidence="1">
    <location>
        <begin position="71"/>
        <end position="81"/>
    </location>
</feature>
<proteinExistence type="predicted"/>
<gene>
    <name evidence="3" type="ORF">ACFYM3_06930</name>
</gene>
<organism evidence="3 4">
    <name type="scientific">Streptomyces massasporeus</name>
    <dbReference type="NCBI Taxonomy" id="67324"/>
    <lineage>
        <taxon>Bacteria</taxon>
        <taxon>Bacillati</taxon>
        <taxon>Actinomycetota</taxon>
        <taxon>Actinomycetes</taxon>
        <taxon>Kitasatosporales</taxon>
        <taxon>Streptomycetaceae</taxon>
        <taxon>Streptomyces</taxon>
    </lineage>
</organism>
<comment type="caution">
    <text evidence="3">The sequence shown here is derived from an EMBL/GenBank/DDBJ whole genome shotgun (WGS) entry which is preliminary data.</text>
</comment>
<dbReference type="RefSeq" id="WP_358281581.1">
    <property type="nucleotide sequence ID" value="NZ_JBEYGJ010000011.1"/>
</dbReference>
<evidence type="ECO:0000256" key="1">
    <source>
        <dbReference type="SAM" id="MobiDB-lite"/>
    </source>
</evidence>
<dbReference type="EMBL" id="JBIAFP010000003">
    <property type="protein sequence ID" value="MFE9224362.1"/>
    <property type="molecule type" value="Genomic_DNA"/>
</dbReference>
<evidence type="ECO:0000313" key="4">
    <source>
        <dbReference type="Proteomes" id="UP001601288"/>
    </source>
</evidence>
<keyword evidence="4" id="KW-1185">Reference proteome</keyword>
<accession>A0ABW6LA95</accession>
<reference evidence="3 4" key="1">
    <citation type="submission" date="2024-10" db="EMBL/GenBank/DDBJ databases">
        <title>The Natural Products Discovery Center: Release of the First 8490 Sequenced Strains for Exploring Actinobacteria Biosynthetic Diversity.</title>
        <authorList>
            <person name="Kalkreuter E."/>
            <person name="Kautsar S.A."/>
            <person name="Yang D."/>
            <person name="Bader C.D."/>
            <person name="Teijaro C.N."/>
            <person name="Fluegel L."/>
            <person name="Davis C.M."/>
            <person name="Simpson J.R."/>
            <person name="Lauterbach L."/>
            <person name="Steele A.D."/>
            <person name="Gui C."/>
            <person name="Meng S."/>
            <person name="Li G."/>
            <person name="Viehrig K."/>
            <person name="Ye F."/>
            <person name="Su P."/>
            <person name="Kiefer A.F."/>
            <person name="Nichols A."/>
            <person name="Cepeda A.J."/>
            <person name="Yan W."/>
            <person name="Fan B."/>
            <person name="Jiang Y."/>
            <person name="Adhikari A."/>
            <person name="Zheng C.-J."/>
            <person name="Schuster L."/>
            <person name="Cowan T.M."/>
            <person name="Smanski M.J."/>
            <person name="Chevrette M.G."/>
            <person name="De Carvalho L.P.S."/>
            <person name="Shen B."/>
        </authorList>
    </citation>
    <scope>NUCLEOTIDE SEQUENCE [LARGE SCALE GENOMIC DNA]</scope>
    <source>
        <strain evidence="3 4">NPDC007066</strain>
    </source>
</reference>
<evidence type="ECO:0000313" key="3">
    <source>
        <dbReference type="EMBL" id="MFE9224362.1"/>
    </source>
</evidence>
<feature type="region of interest" description="Disordered" evidence="1">
    <location>
        <begin position="59"/>
        <end position="81"/>
    </location>
</feature>
<protein>
    <recommendedName>
        <fullName evidence="2">AbiTii domain-containing protein</fullName>
    </recommendedName>
</protein>
<dbReference type="InterPro" id="IPR041304">
    <property type="entry name" value="AbiTii"/>
</dbReference>
<sequence>MSRRRDALELAEELLSDIELNRLSGQDIARKASRLARIANDFDATTWLRYEVSGYPEGSLDADSVSAAKRSGRETRNDDGETRYWTASIGTIQAIVNLSHVQIEASRDAPVSISSANPSQYVSAPSGNTGERSALRNQAVQYQGKLDKVLGAIHQWVSELYYELRFGGAVEDAFTVVRTNVDGKISALVPDALVKLTSAFENSVSGNPEDWAGAASTCRRLIKSVADSLRPPGDPVDGRKMGDGNYINRLIDWIVNHSSASETYRDVIVADLSYLGRRLDALADAGNKGAHAEVTQYEASRYIAGTYLFLGDILMLHEEGEKEQGEV</sequence>